<sequence length="412" mass="45535">MGCALSKTQDEHATLSTTLGEVYVFFPGLRLPRKVDFGNSLVREHYSSALIGRLAALRSKVVAAAENACKIAKANNKASETSSIYELRSALENYLSALQGMTTTEALGEEGSLSNCLEFCWSNQEDEIKESVVPSVYYELLSVLHLLAMLSLLEANLTLTPKPSSEDQRLRPNDGRKAAVEMLLEAARILDYCVERVYPNVPEDLKTKFPADVQEELLKSLQLQALGQTLEIQLGLAIDNLKATLAVKRRIACEAVKYWQMAFEGLQRVRLQNNWGEKHVLFLKWKRASAKAAAYYYHGLVLEEGPDKSKAAASLQAAEAFLAESRTLCRDFSAASPVTKKSPVWGAMKSLSQKIPDAASRAGITTTKGVSQKHSKLPELPDFSLSLQWDVYELPAIDAIWSQERGIAPRPN</sequence>
<evidence type="ECO:0000313" key="3">
    <source>
        <dbReference type="EMBL" id="EFJ34864.1"/>
    </source>
</evidence>
<protein>
    <recommendedName>
        <fullName evidence="2">BRO1 domain-containing protein</fullName>
    </recommendedName>
</protein>
<dbReference type="HOGENOM" id="CLU_056261_0_0_1"/>
<dbReference type="STRING" id="88036.D8QZV8"/>
<gene>
    <name evidence="3" type="ORF">SELMODRAFT_270443</name>
</gene>
<dbReference type="Gene3D" id="1.25.40.280">
    <property type="entry name" value="alix/aip1 like domains"/>
    <property type="match status" value="1"/>
</dbReference>
<reference evidence="3 4" key="1">
    <citation type="journal article" date="2011" name="Science">
        <title>The Selaginella genome identifies genetic changes associated with the evolution of vascular plants.</title>
        <authorList>
            <person name="Banks J.A."/>
            <person name="Nishiyama T."/>
            <person name="Hasebe M."/>
            <person name="Bowman J.L."/>
            <person name="Gribskov M."/>
            <person name="dePamphilis C."/>
            <person name="Albert V.A."/>
            <person name="Aono N."/>
            <person name="Aoyama T."/>
            <person name="Ambrose B.A."/>
            <person name="Ashton N.W."/>
            <person name="Axtell M.J."/>
            <person name="Barker E."/>
            <person name="Barker M.S."/>
            <person name="Bennetzen J.L."/>
            <person name="Bonawitz N.D."/>
            <person name="Chapple C."/>
            <person name="Cheng C."/>
            <person name="Correa L.G."/>
            <person name="Dacre M."/>
            <person name="DeBarry J."/>
            <person name="Dreyer I."/>
            <person name="Elias M."/>
            <person name="Engstrom E.M."/>
            <person name="Estelle M."/>
            <person name="Feng L."/>
            <person name="Finet C."/>
            <person name="Floyd S.K."/>
            <person name="Frommer W.B."/>
            <person name="Fujita T."/>
            <person name="Gramzow L."/>
            <person name="Gutensohn M."/>
            <person name="Harholt J."/>
            <person name="Hattori M."/>
            <person name="Heyl A."/>
            <person name="Hirai T."/>
            <person name="Hiwatashi Y."/>
            <person name="Ishikawa M."/>
            <person name="Iwata M."/>
            <person name="Karol K.G."/>
            <person name="Koehler B."/>
            <person name="Kolukisaoglu U."/>
            <person name="Kubo M."/>
            <person name="Kurata T."/>
            <person name="Lalonde S."/>
            <person name="Li K."/>
            <person name="Li Y."/>
            <person name="Litt A."/>
            <person name="Lyons E."/>
            <person name="Manning G."/>
            <person name="Maruyama T."/>
            <person name="Michael T.P."/>
            <person name="Mikami K."/>
            <person name="Miyazaki S."/>
            <person name="Morinaga S."/>
            <person name="Murata T."/>
            <person name="Mueller-Roeber B."/>
            <person name="Nelson D.R."/>
            <person name="Obara M."/>
            <person name="Oguri Y."/>
            <person name="Olmstead R.G."/>
            <person name="Onodera N."/>
            <person name="Petersen B.L."/>
            <person name="Pils B."/>
            <person name="Prigge M."/>
            <person name="Rensing S.A."/>
            <person name="Riano-Pachon D.M."/>
            <person name="Roberts A.W."/>
            <person name="Sato Y."/>
            <person name="Scheller H.V."/>
            <person name="Schulz B."/>
            <person name="Schulz C."/>
            <person name="Shakirov E.V."/>
            <person name="Shibagaki N."/>
            <person name="Shinohara N."/>
            <person name="Shippen D.E."/>
            <person name="Soerensen I."/>
            <person name="Sotooka R."/>
            <person name="Sugimoto N."/>
            <person name="Sugita M."/>
            <person name="Sumikawa N."/>
            <person name="Tanurdzic M."/>
            <person name="Theissen G."/>
            <person name="Ulvskov P."/>
            <person name="Wakazuki S."/>
            <person name="Weng J.K."/>
            <person name="Willats W.W."/>
            <person name="Wipf D."/>
            <person name="Wolf P.G."/>
            <person name="Yang L."/>
            <person name="Zimmer A.D."/>
            <person name="Zhu Q."/>
            <person name="Mitros T."/>
            <person name="Hellsten U."/>
            <person name="Loque D."/>
            <person name="Otillar R."/>
            <person name="Salamov A."/>
            <person name="Schmutz J."/>
            <person name="Shapiro H."/>
            <person name="Lindquist E."/>
            <person name="Lucas S."/>
            <person name="Rokhsar D."/>
            <person name="Grigoriev I.V."/>
        </authorList>
    </citation>
    <scope>NUCLEOTIDE SEQUENCE [LARGE SCALE GENOMIC DNA]</scope>
</reference>
<dbReference type="AlphaFoldDB" id="D8QZV8"/>
<feature type="domain" description="BRO1" evidence="2">
    <location>
        <begin position="23"/>
        <end position="410"/>
    </location>
</feature>
<proteinExistence type="inferred from homology"/>
<keyword evidence="4" id="KW-1185">Reference proteome</keyword>
<dbReference type="InterPro" id="IPR038898">
    <property type="entry name" value="BROX"/>
</dbReference>
<dbReference type="eggNOG" id="ENOG502QTX7">
    <property type="taxonomic scope" value="Eukaryota"/>
</dbReference>
<dbReference type="PANTHER" id="PTHR23032">
    <property type="entry name" value="BRO1 DOMAIN-CONTAINING PROTEIN BROX"/>
    <property type="match status" value="1"/>
</dbReference>
<dbReference type="Pfam" id="PF03097">
    <property type="entry name" value="BRO1"/>
    <property type="match status" value="1"/>
</dbReference>
<dbReference type="Gramene" id="EFJ34864">
    <property type="protein sequence ID" value="EFJ34864"/>
    <property type="gene ID" value="SELMODRAFT_270443"/>
</dbReference>
<comment type="similarity">
    <text evidence="1">Belongs to the BROX family.</text>
</comment>
<dbReference type="Proteomes" id="UP000001514">
    <property type="component" value="Unassembled WGS sequence"/>
</dbReference>
<dbReference type="PROSITE" id="PS51180">
    <property type="entry name" value="BRO1"/>
    <property type="match status" value="1"/>
</dbReference>
<dbReference type="EMBL" id="GL377569">
    <property type="protein sequence ID" value="EFJ34864.1"/>
    <property type="molecule type" value="Genomic_DNA"/>
</dbReference>
<evidence type="ECO:0000313" key="4">
    <source>
        <dbReference type="Proteomes" id="UP000001514"/>
    </source>
</evidence>
<organism evidence="4">
    <name type="scientific">Selaginella moellendorffii</name>
    <name type="common">Spikemoss</name>
    <dbReference type="NCBI Taxonomy" id="88036"/>
    <lineage>
        <taxon>Eukaryota</taxon>
        <taxon>Viridiplantae</taxon>
        <taxon>Streptophyta</taxon>
        <taxon>Embryophyta</taxon>
        <taxon>Tracheophyta</taxon>
        <taxon>Lycopodiopsida</taxon>
        <taxon>Selaginellales</taxon>
        <taxon>Selaginellaceae</taxon>
        <taxon>Selaginella</taxon>
    </lineage>
</organism>
<dbReference type="OMA" id="NHEMIMQ"/>
<accession>D8QZV8</accession>
<evidence type="ECO:0000259" key="2">
    <source>
        <dbReference type="PROSITE" id="PS51180"/>
    </source>
</evidence>
<dbReference type="PANTHER" id="PTHR23032:SF13">
    <property type="entry name" value="BRO1 DOMAIN-CONTAINING PROTEIN BROX"/>
    <property type="match status" value="1"/>
</dbReference>
<name>D8QZV8_SELML</name>
<dbReference type="InterPro" id="IPR004328">
    <property type="entry name" value="BRO1_dom"/>
</dbReference>
<dbReference type="InterPro" id="IPR038499">
    <property type="entry name" value="BRO1_sf"/>
</dbReference>
<evidence type="ECO:0000256" key="1">
    <source>
        <dbReference type="ARBA" id="ARBA00008901"/>
    </source>
</evidence>
<dbReference type="KEGG" id="smo:SELMODRAFT_270443"/>
<dbReference type="InParanoid" id="D8QZV8"/>
<dbReference type="SMART" id="SM01041">
    <property type="entry name" value="BRO1"/>
    <property type="match status" value="1"/>
</dbReference>